<dbReference type="GO" id="GO:0003677">
    <property type="term" value="F:DNA binding"/>
    <property type="evidence" value="ECO:0007669"/>
    <property type="project" value="TreeGrafter"/>
</dbReference>
<evidence type="ECO:0008006" key="4">
    <source>
        <dbReference type="Google" id="ProtNLM"/>
    </source>
</evidence>
<feature type="non-terminal residue" evidence="2">
    <location>
        <position position="177"/>
    </location>
</feature>
<dbReference type="PANTHER" id="PTHR19303">
    <property type="entry name" value="TRANSPOSON"/>
    <property type="match status" value="1"/>
</dbReference>
<dbReference type="InterPro" id="IPR050863">
    <property type="entry name" value="CenT-Element_Derived"/>
</dbReference>
<organism evidence="2 3">
    <name type="scientific">Photinus pyralis</name>
    <name type="common">Common eastern firefly</name>
    <name type="synonym">Lampyris pyralis</name>
    <dbReference type="NCBI Taxonomy" id="7054"/>
    <lineage>
        <taxon>Eukaryota</taxon>
        <taxon>Metazoa</taxon>
        <taxon>Ecdysozoa</taxon>
        <taxon>Arthropoda</taxon>
        <taxon>Hexapoda</taxon>
        <taxon>Insecta</taxon>
        <taxon>Pterygota</taxon>
        <taxon>Neoptera</taxon>
        <taxon>Endopterygota</taxon>
        <taxon>Coleoptera</taxon>
        <taxon>Polyphaga</taxon>
        <taxon>Elateriformia</taxon>
        <taxon>Elateroidea</taxon>
        <taxon>Lampyridae</taxon>
        <taxon>Lampyrinae</taxon>
        <taxon>Photinus</taxon>
    </lineage>
</organism>
<accession>A0A5N3ZZW3</accession>
<comment type="caution">
    <text evidence="2">The sequence shown here is derived from an EMBL/GenBank/DDBJ whole genome shotgun (WGS) entry which is preliminary data.</text>
</comment>
<gene>
    <name evidence="2" type="ORF">PPYR_14990</name>
    <name evidence="1" type="ORF">PPYR_15541</name>
</gene>
<feature type="non-terminal residue" evidence="2">
    <location>
        <position position="1"/>
    </location>
</feature>
<dbReference type="Proteomes" id="UP000327044">
    <property type="component" value="Unassembled WGS sequence"/>
</dbReference>
<evidence type="ECO:0000313" key="2">
    <source>
        <dbReference type="EMBL" id="KAB0790603.1"/>
    </source>
</evidence>
<dbReference type="EMBL" id="VVIM01001033">
    <property type="protein sequence ID" value="KAB0790603.1"/>
    <property type="molecule type" value="Genomic_DNA"/>
</dbReference>
<dbReference type="EMBL" id="VVIM01001859">
    <property type="protein sequence ID" value="KAB0790136.1"/>
    <property type="molecule type" value="Genomic_DNA"/>
</dbReference>
<protein>
    <recommendedName>
        <fullName evidence="4">HTH CENPB-type domain-containing protein</fullName>
    </recommendedName>
</protein>
<dbReference type="GO" id="GO:0005634">
    <property type="term" value="C:nucleus"/>
    <property type="evidence" value="ECO:0007669"/>
    <property type="project" value="TreeGrafter"/>
</dbReference>
<evidence type="ECO:0000313" key="3">
    <source>
        <dbReference type="Proteomes" id="UP000327044"/>
    </source>
</evidence>
<name>A0A5N3ZZW3_PHOPY</name>
<sequence length="177" mass="19672">VHGKMGLRFGISRKELLEIVGQYIAKNKISTPFKNNVPSGDWFLEFKKRHNLSIKKPEIVKYARKKNTDPFVISEYFQLLEKTLNDLKLIDAPAKIWNMDETSFCTDPSRTKVVGVKGVSSTRITAGSGRNNTTVLFAASASGEKAPPLIVYKGKNVWDTWIAEDGKGYPGTAYAAS</sequence>
<keyword evidence="3" id="KW-1185">Reference proteome</keyword>
<proteinExistence type="predicted"/>
<reference evidence="2 3" key="1">
    <citation type="journal article" date="2018" name="Elife">
        <title>Firefly genomes illuminate parallel origins of bioluminescence in beetles.</title>
        <authorList>
            <person name="Fallon T.R."/>
            <person name="Lower S.E."/>
            <person name="Chang C.H."/>
            <person name="Bessho-Uehara M."/>
            <person name="Martin G.J."/>
            <person name="Bewick A.J."/>
            <person name="Behringer M."/>
            <person name="Debat H.J."/>
            <person name="Wong I."/>
            <person name="Day J.C."/>
            <person name="Suvorov A."/>
            <person name="Silva C.J."/>
            <person name="Stanger-Hall K.F."/>
            <person name="Hall D.W."/>
            <person name="Schmitz R.J."/>
            <person name="Nelson D.R."/>
            <person name="Lewis S.M."/>
            <person name="Shigenobu S."/>
            <person name="Bybee S.M."/>
            <person name="Larracuente A.M."/>
            <person name="Oba Y."/>
            <person name="Weng J.K."/>
        </authorList>
    </citation>
    <scope>NUCLEOTIDE SEQUENCE [LARGE SCALE GENOMIC DNA]</scope>
    <source>
        <strain evidence="2">1611_PpyrPB1</strain>
        <tissue evidence="2">Whole body</tissue>
    </source>
</reference>
<dbReference type="AlphaFoldDB" id="A0A5N3ZZW3"/>
<dbReference type="InParanoid" id="A0A5N3ZZW3"/>
<evidence type="ECO:0000313" key="1">
    <source>
        <dbReference type="EMBL" id="KAB0790136.1"/>
    </source>
</evidence>
<reference evidence="2" key="2">
    <citation type="submission" date="2019-08" db="EMBL/GenBank/DDBJ databases">
        <authorList>
            <consortium name="Photinus pyralis genome working group"/>
            <person name="Fallon T.R."/>
            <person name="Sander Lower S.E."/>
            <person name="Weng J.-K."/>
        </authorList>
    </citation>
    <scope>NUCLEOTIDE SEQUENCE</scope>
    <source>
        <strain evidence="2">1611_PpyrPB1</strain>
        <tissue evidence="2">Whole body</tissue>
    </source>
</reference>